<feature type="region of interest" description="Disordered" evidence="11">
    <location>
        <begin position="923"/>
        <end position="1014"/>
    </location>
</feature>
<dbReference type="GO" id="GO:0008270">
    <property type="term" value="F:zinc ion binding"/>
    <property type="evidence" value="ECO:0007669"/>
    <property type="project" value="UniProtKB-KW"/>
</dbReference>
<feature type="compositionally biased region" description="Polar residues" evidence="11">
    <location>
        <begin position="934"/>
        <end position="956"/>
    </location>
</feature>
<evidence type="ECO:0000256" key="9">
    <source>
        <dbReference type="PROSITE-ProRule" id="PRU00091"/>
    </source>
</evidence>
<keyword evidence="15" id="KW-1185">Reference proteome</keyword>
<dbReference type="PROSITE" id="PS51455">
    <property type="entry name" value="PIPK"/>
    <property type="match status" value="1"/>
</dbReference>
<evidence type="ECO:0000313" key="15">
    <source>
        <dbReference type="Proteomes" id="UP000077266"/>
    </source>
</evidence>
<feature type="compositionally biased region" description="Polar residues" evidence="11">
    <location>
        <begin position="1530"/>
        <end position="1548"/>
    </location>
</feature>
<dbReference type="GO" id="GO:0046854">
    <property type="term" value="P:phosphatidylinositol phosphate biosynthetic process"/>
    <property type="evidence" value="ECO:0007669"/>
    <property type="project" value="TreeGrafter"/>
</dbReference>
<dbReference type="GO" id="GO:0005524">
    <property type="term" value="F:ATP binding"/>
    <property type="evidence" value="ECO:0007669"/>
    <property type="project" value="UniProtKB-UniRule"/>
</dbReference>
<sequence>MAQVLKASTSTSSSGVLDAHDASTLTSFNPFSDEDEREHSSYALMTSLLSKVKHSLTAPLSSPSPPPPSHPAPSPAAPIPIPHASSTTVRTTVSAGSGSTGDSVLAAPRPRRATRDKPHAMLKAAAMKPAGIAPPLVSRTPALSEPVTSFHDGDGASLRSAAFFGDNQDMYGSVGTSIPGFPNIQDDAKSIHTIASASISALNNLNKGPSVSKIIRRIRGEGLSRDYWIDDEKVKECFDCKGVFSTWRRKHHCRICGQIFCGRCASNIIKGSRFGADNMIRVCNLCMDQIEQAEADDDDDRRSIVSSFSFSAPSPFTAHQLGQQMMQSTPDLHSPYTASALFGGSDEPFGLFTRAETRRSTNVSEAGDDPVNREWEDGDSAAPFRRNISDEDKVEVMTTASKNVEVSPDDTAANVSLSLNGELLDQGSSPTRPDMGDRQQSTIQFPGAGPAESDSPRPSLRTVRISSTLDSTDLRAEMLRSRAQSRVGPSLFGEPGWRTRRESTAYAQELNDLAMFHFRLLLRQMLLNSEIPDLREWEKTLTKLALQVARDVSFMRRDGAEMDIRRFVKIKKLPGGSPRDSEYVDGAVITKNLAHKHMAREIPNPRIVLFAIGDRREDELVSLDNAIEATRQRWEKTAARIAKLNPSLVLVSTPVEGHIVESLRSQKITVARNVAMPAMQFISRMTGTTLITSYDKLAVDPKQGTCNRFLVQTYDHPLIPGRRKTLMRFEGCGRDVGCTIILRGADHDTLKRVKAVTRFLVYLVRNLKVESFLWKDLALSSPTIAYGDAVTPVAAPIPFAPPRLRAISTPSLSLVASGSRTPTVASPTALRSAWMNPVMENILDEPDDASGHTRHAVMRSEHMNDEDAARLRLSREILRSYEDYTRTFISMSSTLRFAPPYPICRMKELDEKLHRARQAWEDEVVRKEERSSHNSDFSRTTVYGHSQEVTLTPATFSSSNSTSSTSTSSSTTSGNSTTSSTVMTTVGSDGCASPTPRAPTNPEESPSYFEHGTISSQPSFQSLQQSMQNSSLSSSEENALIRIPLRQMSEVALESAVTAVEVEHDQARRVWEWYQRKNKDDFVLEKYQNIAVRECRFPMTNPVDQQRPCLAPKLVYFNYYGENDKMLGRYLEDTISAFSEDILSLAICDSKDCSVPKFQHCTMYYHNESHVLIATEGYSPMINTHAGAPPVFNKLTTWTFCRKCEKATPFVDVSEPTKCFSFAKFLELYFYPADAIIMEGAGCTHNIYEHHVRYFGWHGITVRFYSDPIVVHEVVFPPMLMRVKPETLLEFKNADYEHMLHRIFSWYTTLIEDLRTISFESMTGQKDVDDQLGNIVAGLIGRAEMERAELSRQTNRVYKETPATDTLGFGQVRALLQDRIVEWQKELGRLPKPRMISDKEKRMTAFNTVKGIWPRRSEPSVFDRQHLISSSVSEADEHRYLRRVTGDSILTQSSASETESTLEKSRSAEPTSDVEKEEANYLPDEPGRHEQSEASAAESDSTVGAKKRKRRAVPSSTDRAGGDDIAHLEASSSTEKLAYSSSSEQLPKTGSRHRRHGGTVISEARGQLRLSRLPKRTNAHPTVAELVKRYQEVLPSGEYTNPRQSVIIGQGALSAYESDRDADQRPRITHRKTKGKGTQRRDSSADFDNGYAANIGTKYLASERKVPAAPAVLAPGPRRMAHTGAFSSSESRGPSRRTSPDKRAALGRSGIPAPVARLEASTSAAPRIPSAQAPTKSSKNKQKSPRPPSMIGRSTMRKAPGTPGSKVSNLARQFERINKDNERANKRLTILRGKKARPVATARAKVEVFSNIEDAIRDMSDSSDSSSEADDEDDGHGEGHADDDTKPTSEQNDAIIPPVVVNEPSPKATPQEVQPEPLPETPVAGPLHLPVTNTATDVEEVSPSKRDHPQLSLDLPPYPPSPVLPPFFSDGRSTSPPASDIETTPGNERHSFMRALSGFWPPPLVGTPASGRRMRLDGGEFDELTVDPVYIFRGSSIVVRTDEPTSIIAFTLDSQDYRNALAKSLLEQRNAQMSEGGESFMPDESSVAGDSTWGVINLDEVNPVDDIKYRTKVTPSYSFESGDTTISCTAFFAEQFDALRRTCGCDKSMVESLSRCVKWDASGGKSGSAFLKTRDDRFIAKELSKSEMEAVATFAPAYFDYMSAAIAAGRPTLLAKIFGFYRIAFRILVPGPKGARPTWKTKRMNMLVMENLFYDRKFTKIYDLKGSSRNRLVQSTGRENEVLLDENLVQTAHLNPLFVREHSKRILRSAIWNDTKFLADLNVMDYSLVVGVDSNKRELVVGIVDFVRTYTWDKRLENLIKDAPLLGGLGNKNEPTIVTPKSYKARFRTAMERYFSLVPDRWMKQKDMPDDEPVTNPA</sequence>
<dbReference type="Gene3D" id="3.30.800.10">
    <property type="entry name" value="Phosphatidylinositol Phosphate Kinase II Beta"/>
    <property type="match status" value="1"/>
</dbReference>
<dbReference type="SUPFAM" id="SSF56104">
    <property type="entry name" value="SAICAR synthase-like"/>
    <property type="match status" value="1"/>
</dbReference>
<dbReference type="InterPro" id="IPR027483">
    <property type="entry name" value="PInositol-4-P-4/5-kinase_C_sf"/>
</dbReference>
<keyword evidence="8 10" id="KW-0067">ATP-binding</keyword>
<evidence type="ECO:0000259" key="12">
    <source>
        <dbReference type="PROSITE" id="PS50178"/>
    </source>
</evidence>
<proteinExistence type="predicted"/>
<dbReference type="InParanoid" id="A0A165DGW2"/>
<feature type="region of interest" description="Disordered" evidence="11">
    <location>
        <begin position="56"/>
        <end position="116"/>
    </location>
</feature>
<feature type="domain" description="FYVE-type" evidence="12">
    <location>
        <begin position="231"/>
        <end position="291"/>
    </location>
</feature>
<feature type="compositionally biased region" description="Basic and acidic residues" evidence="11">
    <location>
        <begin position="1836"/>
        <end position="1847"/>
    </location>
</feature>
<dbReference type="InterPro" id="IPR044769">
    <property type="entry name" value="PIKfyve_PIPKc"/>
</dbReference>
<dbReference type="SMART" id="SM00330">
    <property type="entry name" value="PIPKc"/>
    <property type="match status" value="1"/>
</dbReference>
<dbReference type="InterPro" id="IPR002498">
    <property type="entry name" value="PInositol-4-P-4/5-kinase_core"/>
</dbReference>
<dbReference type="SUPFAM" id="SSF52029">
    <property type="entry name" value="GroEL apical domain-like"/>
    <property type="match status" value="1"/>
</dbReference>
<evidence type="ECO:0000259" key="13">
    <source>
        <dbReference type="PROSITE" id="PS51455"/>
    </source>
</evidence>
<dbReference type="GO" id="GO:0000285">
    <property type="term" value="F:1-phosphatidylinositol-3-phosphate 5-kinase activity"/>
    <property type="evidence" value="ECO:0007669"/>
    <property type="project" value="UniProtKB-EC"/>
</dbReference>
<dbReference type="GO" id="GO:0010008">
    <property type="term" value="C:endosome membrane"/>
    <property type="evidence" value="ECO:0007669"/>
    <property type="project" value="TreeGrafter"/>
</dbReference>
<feature type="region of interest" description="Disordered" evidence="11">
    <location>
        <begin position="1616"/>
        <end position="1651"/>
    </location>
</feature>
<accession>A0A165DGW2</accession>
<feature type="compositionally biased region" description="Polar residues" evidence="11">
    <location>
        <begin position="1"/>
        <end position="15"/>
    </location>
</feature>
<dbReference type="FunFam" id="3.30.810.10:FF:000001">
    <property type="entry name" value="1-phosphatidylinositol 3-phosphate 5-kinase FAB1"/>
    <property type="match status" value="1"/>
</dbReference>
<feature type="region of interest" description="Disordered" evidence="11">
    <location>
        <begin position="1"/>
        <end position="39"/>
    </location>
</feature>
<feature type="compositionally biased region" description="Basic residues" evidence="11">
    <location>
        <begin position="1627"/>
        <end position="1638"/>
    </location>
</feature>
<dbReference type="FunCoup" id="A0A165DGW2">
    <property type="interactions" value="655"/>
</dbReference>
<dbReference type="PANTHER" id="PTHR45748:SF7">
    <property type="entry name" value="1-PHOSPHATIDYLINOSITOL 3-PHOSPHATE 5-KINASE-RELATED"/>
    <property type="match status" value="1"/>
</dbReference>
<keyword evidence="3" id="KW-0479">Metal-binding</keyword>
<evidence type="ECO:0000256" key="5">
    <source>
        <dbReference type="ARBA" id="ARBA00022771"/>
    </source>
</evidence>
<dbReference type="SUPFAM" id="SSF54849">
    <property type="entry name" value="GroEL-intermediate domain like"/>
    <property type="match status" value="1"/>
</dbReference>
<dbReference type="Pfam" id="PF01504">
    <property type="entry name" value="PIP5K"/>
    <property type="match status" value="1"/>
</dbReference>
<feature type="region of interest" description="Disordered" evidence="11">
    <location>
        <begin position="1670"/>
        <end position="1946"/>
    </location>
</feature>
<feature type="region of interest" description="Disordered" evidence="11">
    <location>
        <begin position="422"/>
        <end position="460"/>
    </location>
</feature>
<dbReference type="OrthoDB" id="158357at2759"/>
<dbReference type="InterPro" id="IPR027484">
    <property type="entry name" value="PInositol-4-P-5-kinase_N"/>
</dbReference>
<dbReference type="EC" id="2.7.1.150" evidence="1"/>
<keyword evidence="2 10" id="KW-0808">Transferase</keyword>
<dbReference type="Gene3D" id="3.50.7.10">
    <property type="entry name" value="GroEL"/>
    <property type="match status" value="1"/>
</dbReference>
<keyword evidence="5 9" id="KW-0863">Zinc-finger</keyword>
<evidence type="ECO:0000256" key="4">
    <source>
        <dbReference type="ARBA" id="ARBA00022741"/>
    </source>
</evidence>
<evidence type="ECO:0000256" key="8">
    <source>
        <dbReference type="ARBA" id="ARBA00022840"/>
    </source>
</evidence>
<dbReference type="CDD" id="cd17300">
    <property type="entry name" value="PIPKc_PIKfyve"/>
    <property type="match status" value="1"/>
</dbReference>
<organism evidence="14 15">
    <name type="scientific">Exidia glandulosa HHB12029</name>
    <dbReference type="NCBI Taxonomy" id="1314781"/>
    <lineage>
        <taxon>Eukaryota</taxon>
        <taxon>Fungi</taxon>
        <taxon>Dikarya</taxon>
        <taxon>Basidiomycota</taxon>
        <taxon>Agaricomycotina</taxon>
        <taxon>Agaricomycetes</taxon>
        <taxon>Auriculariales</taxon>
        <taxon>Exidiaceae</taxon>
        <taxon>Exidia</taxon>
    </lineage>
</organism>
<feature type="compositionally biased region" description="Pro residues" evidence="11">
    <location>
        <begin position="1916"/>
        <end position="1925"/>
    </location>
</feature>
<dbReference type="Proteomes" id="UP000077266">
    <property type="component" value="Unassembled WGS sequence"/>
</dbReference>
<evidence type="ECO:0000256" key="1">
    <source>
        <dbReference type="ARBA" id="ARBA00012009"/>
    </source>
</evidence>
<dbReference type="InterPro" id="IPR017455">
    <property type="entry name" value="Znf_FYVE-rel"/>
</dbReference>
<dbReference type="PROSITE" id="PS50178">
    <property type="entry name" value="ZF_FYVE"/>
    <property type="match status" value="1"/>
</dbReference>
<dbReference type="InterPro" id="IPR011011">
    <property type="entry name" value="Znf_FYVE_PHD"/>
</dbReference>
<feature type="compositionally biased region" description="Basic and acidic residues" evidence="11">
    <location>
        <begin position="1617"/>
        <end position="1626"/>
    </location>
</feature>
<evidence type="ECO:0000256" key="6">
    <source>
        <dbReference type="ARBA" id="ARBA00022777"/>
    </source>
</evidence>
<feature type="compositionally biased region" description="Basic and acidic residues" evidence="11">
    <location>
        <begin position="923"/>
        <end position="933"/>
    </location>
</feature>
<dbReference type="InterPro" id="IPR002423">
    <property type="entry name" value="Cpn60/GroEL/TCP-1"/>
</dbReference>
<dbReference type="InterPro" id="IPR027410">
    <property type="entry name" value="TCP-1-like_intermed_sf"/>
</dbReference>
<feature type="region of interest" description="Disordered" evidence="11">
    <location>
        <begin position="357"/>
        <end position="384"/>
    </location>
</feature>
<evidence type="ECO:0000256" key="3">
    <source>
        <dbReference type="ARBA" id="ARBA00022723"/>
    </source>
</evidence>
<feature type="domain" description="PIPK" evidence="13">
    <location>
        <begin position="2025"/>
        <end position="2355"/>
    </location>
</feature>
<dbReference type="Gene3D" id="3.30.40.10">
    <property type="entry name" value="Zinc/RING finger domain, C3HC4 (zinc finger)"/>
    <property type="match status" value="1"/>
</dbReference>
<dbReference type="GO" id="GO:0000329">
    <property type="term" value="C:fungal-type vacuole membrane"/>
    <property type="evidence" value="ECO:0007669"/>
    <property type="project" value="TreeGrafter"/>
</dbReference>
<dbReference type="InterPro" id="IPR013083">
    <property type="entry name" value="Znf_RING/FYVE/PHD"/>
</dbReference>
<dbReference type="InterPro" id="IPR027409">
    <property type="entry name" value="GroEL-like_apical_dom_sf"/>
</dbReference>
<feature type="compositionally biased region" description="Low complexity" evidence="11">
    <location>
        <begin position="82"/>
        <end position="104"/>
    </location>
</feature>
<evidence type="ECO:0000256" key="7">
    <source>
        <dbReference type="ARBA" id="ARBA00022833"/>
    </source>
</evidence>
<gene>
    <name evidence="14" type="ORF">EXIGLDRAFT_842121</name>
</gene>
<dbReference type="Gene3D" id="3.30.810.10">
    <property type="entry name" value="2-Layer Sandwich"/>
    <property type="match status" value="1"/>
</dbReference>
<protein>
    <recommendedName>
        <fullName evidence="1">1-phosphatidylinositol-3-phosphate 5-kinase</fullName>
        <ecNumber evidence="1">2.7.1.150</ecNumber>
    </recommendedName>
</protein>
<keyword evidence="4 10" id="KW-0547">Nucleotide-binding</keyword>
<reference evidence="14 15" key="1">
    <citation type="journal article" date="2016" name="Mol. Biol. Evol.">
        <title>Comparative Genomics of Early-Diverging Mushroom-Forming Fungi Provides Insights into the Origins of Lignocellulose Decay Capabilities.</title>
        <authorList>
            <person name="Nagy L.G."/>
            <person name="Riley R."/>
            <person name="Tritt A."/>
            <person name="Adam C."/>
            <person name="Daum C."/>
            <person name="Floudas D."/>
            <person name="Sun H."/>
            <person name="Yadav J.S."/>
            <person name="Pangilinan J."/>
            <person name="Larsson K.H."/>
            <person name="Matsuura K."/>
            <person name="Barry K."/>
            <person name="Labutti K."/>
            <person name="Kuo R."/>
            <person name="Ohm R.A."/>
            <person name="Bhattacharya S.S."/>
            <person name="Shirouzu T."/>
            <person name="Yoshinaga Y."/>
            <person name="Martin F.M."/>
            <person name="Grigoriev I.V."/>
            <person name="Hibbett D.S."/>
        </authorList>
    </citation>
    <scope>NUCLEOTIDE SEQUENCE [LARGE SCALE GENOMIC DNA]</scope>
    <source>
        <strain evidence="14 15">HHB12029</strain>
    </source>
</reference>
<dbReference type="Pfam" id="PF00118">
    <property type="entry name" value="Cpn60_TCP1"/>
    <property type="match status" value="1"/>
</dbReference>
<dbReference type="InterPro" id="IPR000306">
    <property type="entry name" value="Znf_FYVE"/>
</dbReference>
<dbReference type="CDD" id="cd15725">
    <property type="entry name" value="FYVE_PIKfyve_Fab1"/>
    <property type="match status" value="1"/>
</dbReference>
<dbReference type="Pfam" id="PF01363">
    <property type="entry name" value="FYVE"/>
    <property type="match status" value="1"/>
</dbReference>
<keyword evidence="6 10" id="KW-0418">Kinase</keyword>
<dbReference type="FunFam" id="3.30.40.10:FF:000283">
    <property type="entry name" value="1-phosphatidylinositol-3-phosphate 5-kinase (Fab1)"/>
    <property type="match status" value="1"/>
</dbReference>
<dbReference type="FunFam" id="3.50.7.10:FF:000007">
    <property type="entry name" value="1-phosphatidylinositol 3-phosphate 5-kinase isoform X1"/>
    <property type="match status" value="1"/>
</dbReference>
<feature type="compositionally biased region" description="Low complexity" evidence="11">
    <location>
        <begin position="957"/>
        <end position="988"/>
    </location>
</feature>
<evidence type="ECO:0000256" key="11">
    <source>
        <dbReference type="SAM" id="MobiDB-lite"/>
    </source>
</evidence>
<dbReference type="PANTHER" id="PTHR45748">
    <property type="entry name" value="1-PHOSPHATIDYLINOSITOL 3-PHOSPHATE 5-KINASE-RELATED"/>
    <property type="match status" value="1"/>
</dbReference>
<dbReference type="SMART" id="SM00064">
    <property type="entry name" value="FYVE"/>
    <property type="match status" value="1"/>
</dbReference>
<keyword evidence="7" id="KW-0862">Zinc</keyword>
<feature type="compositionally biased region" description="Polar residues" evidence="11">
    <location>
        <begin position="1931"/>
        <end position="1946"/>
    </location>
</feature>
<feature type="compositionally biased region" description="Pro residues" evidence="11">
    <location>
        <begin position="62"/>
        <end position="81"/>
    </location>
</feature>
<evidence type="ECO:0000313" key="14">
    <source>
        <dbReference type="EMBL" id="KZV84502.1"/>
    </source>
</evidence>
<name>A0A165DGW2_EXIGL</name>
<evidence type="ECO:0000256" key="2">
    <source>
        <dbReference type="ARBA" id="ARBA00022679"/>
    </source>
</evidence>
<feature type="compositionally biased region" description="Basic and acidic residues" evidence="11">
    <location>
        <begin position="1461"/>
        <end position="1492"/>
    </location>
</feature>
<dbReference type="SUPFAM" id="SSF57903">
    <property type="entry name" value="FYVE/PHD zinc finger"/>
    <property type="match status" value="1"/>
</dbReference>
<feature type="region of interest" description="Disordered" evidence="11">
    <location>
        <begin position="1451"/>
        <end position="1579"/>
    </location>
</feature>
<dbReference type="EMBL" id="KV426221">
    <property type="protein sequence ID" value="KZV84502.1"/>
    <property type="molecule type" value="Genomic_DNA"/>
</dbReference>
<evidence type="ECO:0000256" key="10">
    <source>
        <dbReference type="PROSITE-ProRule" id="PRU00781"/>
    </source>
</evidence>
<dbReference type="STRING" id="1314781.A0A165DGW2"/>
<feature type="compositionally biased region" description="Basic and acidic residues" evidence="11">
    <location>
        <begin position="1773"/>
        <end position="1785"/>
    </location>
</feature>